<evidence type="ECO:0000256" key="1">
    <source>
        <dbReference type="ARBA" id="ARBA00007227"/>
    </source>
</evidence>
<dbReference type="SMART" id="SM00530">
    <property type="entry name" value="HTH_XRE"/>
    <property type="match status" value="1"/>
</dbReference>
<dbReference type="Gene3D" id="1.10.10.2910">
    <property type="match status" value="1"/>
</dbReference>
<dbReference type="EMBL" id="LS992241">
    <property type="protein sequence ID" value="SYX86849.1"/>
    <property type="molecule type" value="Genomic_DNA"/>
</dbReference>
<name>A0A383RKE3_PAEAL</name>
<dbReference type="Gene3D" id="1.10.260.40">
    <property type="entry name" value="lambda repressor-like DNA-binding domains"/>
    <property type="match status" value="1"/>
</dbReference>
<dbReference type="SUPFAM" id="SSF47413">
    <property type="entry name" value="lambda repressor-like DNA-binding domains"/>
    <property type="match status" value="1"/>
</dbReference>
<dbReference type="InterPro" id="IPR010359">
    <property type="entry name" value="IrrE_HExxH"/>
</dbReference>
<comment type="similarity">
    <text evidence="1">Belongs to the short-chain fatty acyl-CoA assimilation regulator (ScfR) family.</text>
</comment>
<evidence type="ECO:0000313" key="4">
    <source>
        <dbReference type="Proteomes" id="UP000304148"/>
    </source>
</evidence>
<accession>A0A383RKE3</accession>
<dbReference type="Proteomes" id="UP000304148">
    <property type="component" value="Chromosome"/>
</dbReference>
<dbReference type="PANTHER" id="PTHR43236">
    <property type="entry name" value="ANTITOXIN HIGA1"/>
    <property type="match status" value="1"/>
</dbReference>
<evidence type="ECO:0000313" key="3">
    <source>
        <dbReference type="EMBL" id="SYX86849.1"/>
    </source>
</evidence>
<protein>
    <submittedName>
        <fullName evidence="3">Zn-dependent peptidase ImmA, M78 family</fullName>
    </submittedName>
</protein>
<dbReference type="AlphaFoldDB" id="A0A383RKE3"/>
<dbReference type="Pfam" id="PF01381">
    <property type="entry name" value="HTH_3"/>
    <property type="match status" value="1"/>
</dbReference>
<sequence length="404" mass="46970">MFIGDNLANLRIMHGYSRKQLSDMLGVTEQAVWQYENAYTTPKMQIVNELKRIFNVKSKYFYSKDMLAKYKSPANVDVMNIAYRSKVLNVISKTQAEAMHLEYLDSFVNYITANVSHPTLKIIKLRDEVMEYVKHTDDDRTAQINRVAHLARKRLDLSTSNNDDLLFQIEKSGVFVFEKAIGEEIDAYSLWTRNERPYIMLGNMKRSAARRNFDLAHELGHLLLHYQLEFANLDRKEHKNIENEANMFAGALLLPEEEFSLDMKDIFRPTNPDGYVDLKKKWKTSLQVLGYRAANLGIIGAKEHRNFYASLHRKGYLKMEPLDDTIPIQKPMKIKTIIDFASKKGIMDIGHMIEHDWKVEVSFFHHLTGIDPSFFEKYMARNLDFGLQNVTEITERISANKIKA</sequence>
<proteinExistence type="inferred from homology"/>
<dbReference type="InterPro" id="IPR001387">
    <property type="entry name" value="Cro/C1-type_HTH"/>
</dbReference>
<dbReference type="RefSeq" id="WP_138188655.1">
    <property type="nucleotide sequence ID" value="NZ_LS992241.1"/>
</dbReference>
<reference evidence="4" key="1">
    <citation type="submission" date="2018-08" db="EMBL/GenBank/DDBJ databases">
        <authorList>
            <person name="Chevrot R."/>
        </authorList>
    </citation>
    <scope>NUCLEOTIDE SEQUENCE [LARGE SCALE GENOMIC DNA]</scope>
</reference>
<dbReference type="InterPro" id="IPR052345">
    <property type="entry name" value="Rad_response_metalloprotease"/>
</dbReference>
<feature type="domain" description="HTH cro/C1-type" evidence="2">
    <location>
        <begin position="7"/>
        <end position="61"/>
    </location>
</feature>
<dbReference type="InterPro" id="IPR010982">
    <property type="entry name" value="Lambda_DNA-bd_dom_sf"/>
</dbReference>
<organism evidence="3 4">
    <name type="scientific">Paenibacillus alvei</name>
    <name type="common">Bacillus alvei</name>
    <dbReference type="NCBI Taxonomy" id="44250"/>
    <lineage>
        <taxon>Bacteria</taxon>
        <taxon>Bacillati</taxon>
        <taxon>Bacillota</taxon>
        <taxon>Bacilli</taxon>
        <taxon>Bacillales</taxon>
        <taxon>Paenibacillaceae</taxon>
        <taxon>Paenibacillus</taxon>
    </lineage>
</organism>
<dbReference type="Pfam" id="PF06114">
    <property type="entry name" value="Peptidase_M78"/>
    <property type="match status" value="1"/>
</dbReference>
<dbReference type="PANTHER" id="PTHR43236:SF1">
    <property type="entry name" value="BLL7220 PROTEIN"/>
    <property type="match status" value="1"/>
</dbReference>
<evidence type="ECO:0000259" key="2">
    <source>
        <dbReference type="PROSITE" id="PS50943"/>
    </source>
</evidence>
<dbReference type="PROSITE" id="PS50943">
    <property type="entry name" value="HTH_CROC1"/>
    <property type="match status" value="1"/>
</dbReference>
<dbReference type="CDD" id="cd00093">
    <property type="entry name" value="HTH_XRE"/>
    <property type="match status" value="1"/>
</dbReference>
<dbReference type="GO" id="GO:0003677">
    <property type="term" value="F:DNA binding"/>
    <property type="evidence" value="ECO:0007669"/>
    <property type="project" value="InterPro"/>
</dbReference>
<gene>
    <name evidence="3" type="ORF">PBLR_15275</name>
</gene>